<name>E3N300_CAERE</name>
<evidence type="ECO:0000256" key="1">
    <source>
        <dbReference type="SAM" id="Coils"/>
    </source>
</evidence>
<proteinExistence type="predicted"/>
<feature type="coiled-coil region" evidence="1">
    <location>
        <begin position="43"/>
        <end position="70"/>
    </location>
</feature>
<dbReference type="Proteomes" id="UP000008281">
    <property type="component" value="Unassembled WGS sequence"/>
</dbReference>
<keyword evidence="1" id="KW-0175">Coiled coil</keyword>
<sequence length="123" mass="13325">MTTTHPTDASPEDDILKSIIYLTLAQKNHGELSVLWASMAKIVLNLQQQNKDLITEVGLLRKEIVDLKNAVDTSGTSNKKTFAEILSEGLAAPSAQVSFMSAAKLAQDADSRKCAVIVRNAQE</sequence>
<keyword evidence="3" id="KW-1185">Reference proteome</keyword>
<accession>E3N300</accession>
<dbReference type="InParanoid" id="E3N300"/>
<dbReference type="EMBL" id="DS268516">
    <property type="protein sequence ID" value="EFO84384.1"/>
    <property type="molecule type" value="Genomic_DNA"/>
</dbReference>
<reference evidence="2" key="1">
    <citation type="submission" date="2007-07" db="EMBL/GenBank/DDBJ databases">
        <title>PCAP assembly of the Caenorhabditis remanei genome.</title>
        <authorList>
            <consortium name="The Caenorhabditis remanei Sequencing Consortium"/>
            <person name="Wilson R.K."/>
        </authorList>
    </citation>
    <scope>NUCLEOTIDE SEQUENCE [LARGE SCALE GENOMIC DNA]</scope>
    <source>
        <strain evidence="2">PB4641</strain>
    </source>
</reference>
<gene>
    <name evidence="2" type="ORF">CRE_19923</name>
</gene>
<organism evidence="3">
    <name type="scientific">Caenorhabditis remanei</name>
    <name type="common">Caenorhabditis vulgaris</name>
    <dbReference type="NCBI Taxonomy" id="31234"/>
    <lineage>
        <taxon>Eukaryota</taxon>
        <taxon>Metazoa</taxon>
        <taxon>Ecdysozoa</taxon>
        <taxon>Nematoda</taxon>
        <taxon>Chromadorea</taxon>
        <taxon>Rhabditida</taxon>
        <taxon>Rhabditina</taxon>
        <taxon>Rhabditomorpha</taxon>
        <taxon>Rhabditoidea</taxon>
        <taxon>Rhabditidae</taxon>
        <taxon>Peloderinae</taxon>
        <taxon>Caenorhabditis</taxon>
    </lineage>
</organism>
<evidence type="ECO:0000313" key="3">
    <source>
        <dbReference type="Proteomes" id="UP000008281"/>
    </source>
</evidence>
<dbReference type="AlphaFoldDB" id="E3N300"/>
<evidence type="ECO:0000313" key="2">
    <source>
        <dbReference type="EMBL" id="EFO84384.1"/>
    </source>
</evidence>
<protein>
    <submittedName>
        <fullName evidence="2">Uncharacterized protein</fullName>
    </submittedName>
</protein>
<dbReference type="HOGENOM" id="CLU_2017311_0_0_1"/>